<proteinExistence type="predicted"/>
<accession>A0A016V9L3</accession>
<sequence>MGPLNSGNLSSFQCLDVVQTFLTVRSSYSRLFTPVLRIGPERLVFSSSGSGSGASLTFTNTTTNKHWSVAQVYDVSFMTT</sequence>
<evidence type="ECO:0000313" key="2">
    <source>
        <dbReference type="Proteomes" id="UP000024635"/>
    </source>
</evidence>
<comment type="caution">
    <text evidence="1">The sequence shown here is derived from an EMBL/GenBank/DDBJ whole genome shotgun (WGS) entry which is preliminary data.</text>
</comment>
<dbReference type="AlphaFoldDB" id="A0A016V9L3"/>
<evidence type="ECO:0000313" key="1">
    <source>
        <dbReference type="EMBL" id="EYC24105.1"/>
    </source>
</evidence>
<dbReference type="Proteomes" id="UP000024635">
    <property type="component" value="Unassembled WGS sequence"/>
</dbReference>
<name>A0A016V9L3_9BILA</name>
<dbReference type="EMBL" id="JARK01001350">
    <property type="protein sequence ID" value="EYC24105.1"/>
    <property type="molecule type" value="Genomic_DNA"/>
</dbReference>
<organism evidence="1 2">
    <name type="scientific">Ancylostoma ceylanicum</name>
    <dbReference type="NCBI Taxonomy" id="53326"/>
    <lineage>
        <taxon>Eukaryota</taxon>
        <taxon>Metazoa</taxon>
        <taxon>Ecdysozoa</taxon>
        <taxon>Nematoda</taxon>
        <taxon>Chromadorea</taxon>
        <taxon>Rhabditida</taxon>
        <taxon>Rhabditina</taxon>
        <taxon>Rhabditomorpha</taxon>
        <taxon>Strongyloidea</taxon>
        <taxon>Ancylostomatidae</taxon>
        <taxon>Ancylostomatinae</taxon>
        <taxon>Ancylostoma</taxon>
    </lineage>
</organism>
<reference evidence="2" key="1">
    <citation type="journal article" date="2015" name="Nat. Genet.">
        <title>The genome and transcriptome of the zoonotic hookworm Ancylostoma ceylanicum identify infection-specific gene families.</title>
        <authorList>
            <person name="Schwarz E.M."/>
            <person name="Hu Y."/>
            <person name="Antoshechkin I."/>
            <person name="Miller M.M."/>
            <person name="Sternberg P.W."/>
            <person name="Aroian R.V."/>
        </authorList>
    </citation>
    <scope>NUCLEOTIDE SEQUENCE</scope>
    <source>
        <strain evidence="2">HY135</strain>
    </source>
</reference>
<protein>
    <submittedName>
        <fullName evidence="1">Uncharacterized protein</fullName>
    </submittedName>
</protein>
<gene>
    <name evidence="1" type="primary">Acey_s0014.g2326</name>
    <name evidence="1" type="ORF">Y032_0014g2326</name>
</gene>
<keyword evidence="2" id="KW-1185">Reference proteome</keyword>